<organism evidence="2">
    <name type="scientific">Alloyangia sp. H15</name>
    <dbReference type="NCBI Taxonomy" id="3029062"/>
    <lineage>
        <taxon>Bacteria</taxon>
        <taxon>Pseudomonadati</taxon>
        <taxon>Pseudomonadota</taxon>
        <taxon>Alphaproteobacteria</taxon>
        <taxon>Rhodobacterales</taxon>
        <taxon>Roseobacteraceae</taxon>
        <taxon>Alloyangia</taxon>
    </lineage>
</organism>
<dbReference type="Pfam" id="PF00700">
    <property type="entry name" value="Flagellin_C"/>
    <property type="match status" value="1"/>
</dbReference>
<reference evidence="2" key="1">
    <citation type="submission" date="2023-02" db="EMBL/GenBank/DDBJ databases">
        <title>Description and genomic characterization of Salipiger bruguierae sp. nov., isolated from the sediment of mangrove plant Bruguiera sexangula.</title>
        <authorList>
            <person name="Long M."/>
        </authorList>
    </citation>
    <scope>NUCLEOTIDE SEQUENCE</scope>
    <source>
        <strain evidence="2">H15</strain>
    </source>
</reference>
<evidence type="ECO:0000259" key="1">
    <source>
        <dbReference type="Pfam" id="PF00700"/>
    </source>
</evidence>
<name>A0AAU8AJX5_9RHOB</name>
<feature type="domain" description="Flagellin C-terminal" evidence="1">
    <location>
        <begin position="37"/>
        <end position="110"/>
    </location>
</feature>
<evidence type="ECO:0000313" key="2">
    <source>
        <dbReference type="EMBL" id="XCC94702.1"/>
    </source>
</evidence>
<dbReference type="AlphaFoldDB" id="A0AAU8AJX5"/>
<keyword evidence="2" id="KW-0969">Cilium</keyword>
<dbReference type="SUPFAM" id="SSF64518">
    <property type="entry name" value="Phase 1 flagellin"/>
    <property type="match status" value="1"/>
</dbReference>
<dbReference type="RefSeq" id="WP_353473529.1">
    <property type="nucleotide sequence ID" value="NZ_CP123384.1"/>
</dbReference>
<keyword evidence="2" id="KW-0282">Flagellum</keyword>
<keyword evidence="2" id="KW-0966">Cell projection</keyword>
<protein>
    <submittedName>
        <fullName evidence="2">Flagellin</fullName>
    </submittedName>
</protein>
<proteinExistence type="predicted"/>
<gene>
    <name evidence="2" type="ORF">PVT71_05645</name>
</gene>
<dbReference type="InterPro" id="IPR046358">
    <property type="entry name" value="Flagellin_C"/>
</dbReference>
<sequence>MAKAALAADSTLALAPEVQTELLSQAGRELLGDQQGLVELRAGLGAKEARIEEVTTRNSAERSALSMTRVDLVGADSFEAAARYENVRTQLESLYAITARSSQLSLVDFL</sequence>
<accession>A0AAU8AJX5</accession>
<dbReference type="EMBL" id="CP123384">
    <property type="protein sequence ID" value="XCC94702.1"/>
    <property type="molecule type" value="Genomic_DNA"/>
</dbReference>